<dbReference type="InterPro" id="IPR048848">
    <property type="entry name" value="C3_CUB2"/>
</dbReference>
<dbReference type="Proteomes" id="UP000472268">
    <property type="component" value="Chromosome 12"/>
</dbReference>
<dbReference type="InterPro" id="IPR036595">
    <property type="entry name" value="A-macroglobulin_rcpt-bd_sf"/>
</dbReference>
<dbReference type="InterPro" id="IPR018933">
    <property type="entry name" value="Netrin_module_non-TIMP"/>
</dbReference>
<reference evidence="8" key="3">
    <citation type="submission" date="2025-09" db="UniProtKB">
        <authorList>
            <consortium name="Ensembl"/>
        </authorList>
    </citation>
    <scope>IDENTIFICATION</scope>
</reference>
<dbReference type="AlphaFoldDB" id="A0A673VE98"/>
<dbReference type="SUPFAM" id="SSF49410">
    <property type="entry name" value="Alpha-macroglobulin receptor domain"/>
    <property type="match status" value="1"/>
</dbReference>
<dbReference type="Pfam" id="PF01759">
    <property type="entry name" value="NTR"/>
    <property type="match status" value="1"/>
</dbReference>
<dbReference type="InterPro" id="IPR001134">
    <property type="entry name" value="Netrin_domain"/>
</dbReference>
<feature type="domain" description="NTR" evidence="7">
    <location>
        <begin position="302"/>
        <end position="437"/>
    </location>
</feature>
<dbReference type="InterPro" id="IPR011626">
    <property type="entry name" value="Alpha-macroglobulin_TED"/>
</dbReference>
<dbReference type="Pfam" id="PF21308">
    <property type="entry name" value="C3_CUB2"/>
    <property type="match status" value="1"/>
</dbReference>
<dbReference type="SUPFAM" id="SSF48239">
    <property type="entry name" value="Terpenoid cyclases/Protein prenyltransferases"/>
    <property type="match status" value="1"/>
</dbReference>
<dbReference type="PROSITE" id="PS50189">
    <property type="entry name" value="NTR"/>
    <property type="match status" value="1"/>
</dbReference>
<keyword evidence="3" id="KW-0391">Immunity</keyword>
<evidence type="ECO:0000256" key="1">
    <source>
        <dbReference type="ARBA" id="ARBA00004613"/>
    </source>
</evidence>
<evidence type="ECO:0000256" key="6">
    <source>
        <dbReference type="ARBA" id="ARBA00023198"/>
    </source>
</evidence>
<evidence type="ECO:0000256" key="5">
    <source>
        <dbReference type="ARBA" id="ARBA00023157"/>
    </source>
</evidence>
<reference evidence="8 9" key="1">
    <citation type="submission" date="2019-05" db="EMBL/GenBank/DDBJ databases">
        <title>A Chromosome-scale Meerkat (S. suricatta) Genome Assembly.</title>
        <authorList>
            <person name="Dudchenko O."/>
            <person name="Lieberman Aiden E."/>
            <person name="Tung J."/>
            <person name="Barreiro L.B."/>
            <person name="Clutton-Brock T.H."/>
        </authorList>
    </citation>
    <scope>NUCLEOTIDE SEQUENCE [LARGE SCALE GENOMIC DNA]</scope>
</reference>
<dbReference type="InterPro" id="IPR008993">
    <property type="entry name" value="TIMP-like_OB-fold"/>
</dbReference>
<evidence type="ECO:0000256" key="4">
    <source>
        <dbReference type="ARBA" id="ARBA00022966"/>
    </source>
</evidence>
<reference evidence="8" key="2">
    <citation type="submission" date="2025-08" db="UniProtKB">
        <authorList>
            <consortium name="Ensembl"/>
        </authorList>
    </citation>
    <scope>IDENTIFICATION</scope>
</reference>
<dbReference type="GO" id="GO:0006954">
    <property type="term" value="P:inflammatory response"/>
    <property type="evidence" value="ECO:0007669"/>
    <property type="project" value="UniProtKB-KW"/>
</dbReference>
<dbReference type="PANTHER" id="PTHR11412:SF81">
    <property type="entry name" value="COMPLEMENT C3"/>
    <property type="match status" value="1"/>
</dbReference>
<protein>
    <recommendedName>
        <fullName evidence="7">NTR domain-containing protein</fullName>
    </recommendedName>
</protein>
<dbReference type="SMART" id="SM01361">
    <property type="entry name" value="A2M_recep"/>
    <property type="match status" value="1"/>
</dbReference>
<dbReference type="GO" id="GO:0006958">
    <property type="term" value="P:complement activation, classical pathway"/>
    <property type="evidence" value="ECO:0007669"/>
    <property type="project" value="UniProtKB-KW"/>
</dbReference>
<keyword evidence="3" id="KW-0180">Complement pathway</keyword>
<evidence type="ECO:0000313" key="9">
    <source>
        <dbReference type="Proteomes" id="UP000472268"/>
    </source>
</evidence>
<dbReference type="Gene3D" id="2.60.40.690">
    <property type="entry name" value="Alpha-macroglobulin, receptor-binding domain"/>
    <property type="match status" value="1"/>
</dbReference>
<dbReference type="FunFam" id="2.60.40.690:FF:000004">
    <property type="entry name" value="Complement C3"/>
    <property type="match status" value="1"/>
</dbReference>
<dbReference type="Gene3D" id="2.40.50.120">
    <property type="match status" value="1"/>
</dbReference>
<dbReference type="Gene3D" id="2.20.210.20">
    <property type="match status" value="1"/>
</dbReference>
<dbReference type="InterPro" id="IPR008930">
    <property type="entry name" value="Terpenoid_cyclase/PrenylTrfase"/>
</dbReference>
<dbReference type="SMART" id="SM00643">
    <property type="entry name" value="C345C"/>
    <property type="match status" value="1"/>
</dbReference>
<accession>A0A673VE98</accession>
<organism evidence="8 9">
    <name type="scientific">Suricata suricatta</name>
    <name type="common">Meerkat</name>
    <dbReference type="NCBI Taxonomy" id="37032"/>
    <lineage>
        <taxon>Eukaryota</taxon>
        <taxon>Metazoa</taxon>
        <taxon>Chordata</taxon>
        <taxon>Craniata</taxon>
        <taxon>Vertebrata</taxon>
        <taxon>Euteleostomi</taxon>
        <taxon>Mammalia</taxon>
        <taxon>Eutheria</taxon>
        <taxon>Laurasiatheria</taxon>
        <taxon>Carnivora</taxon>
        <taxon>Feliformia</taxon>
        <taxon>Herpestidae</taxon>
        <taxon>Suricata</taxon>
    </lineage>
</organism>
<sequence length="443" mass="50663">MGVLSADKRSWGEPGKRLYSVEATSYALLALLVLKDFDSVRPVASWLNEQKYYGGGYGSTQATFMVFQALAQYQKDVPDHEDLNLDVSIDLPGHSSVIMYRILWESASLQRSTKKNENFIVTAQGKGQGTLSVVTTYYAKLKAKQTCKKFDLMVALRRAPEDVKRPQDALNTMFLDICTRYLGDKDATMSILDISMMTGFSPDTGDLDVLSAGINRYISTYELNKAFSQKNTLVIYLDKISHDQEDCLTFKVHQYFKVGLIQPGSVKVYSYYNLDENCIQFYHPDKEDGLQSKLCHRDVWRCTTTSFPVIPTMLPLPPSVYKTRLLKKELSHDFDDYIMIIEQIIKSGSDEVQAGQERRFISHVKCREALRLQEGKHYLVWGISTDLWGEKPNIKYIIRKDTWVELWPEAGECQDEEKEKQCQDLANFTENMVVFGCPNRPSP</sequence>
<evidence type="ECO:0000256" key="2">
    <source>
        <dbReference type="ARBA" id="ARBA00022525"/>
    </source>
</evidence>
<dbReference type="FunFam" id="2.40.50.120:FF:000013">
    <property type="entry name" value="Complement C3"/>
    <property type="match status" value="1"/>
</dbReference>
<evidence type="ECO:0000313" key="8">
    <source>
        <dbReference type="Ensembl" id="ENSSSUP00005031876.1"/>
    </source>
</evidence>
<proteinExistence type="predicted"/>
<dbReference type="GO" id="GO:0005615">
    <property type="term" value="C:extracellular space"/>
    <property type="evidence" value="ECO:0007669"/>
    <property type="project" value="InterPro"/>
</dbReference>
<name>A0A673VE98_SURSU</name>
<keyword evidence="2" id="KW-0964">Secreted</keyword>
<keyword evidence="4" id="KW-0882">Thioester bond</keyword>
<evidence type="ECO:0000256" key="3">
    <source>
        <dbReference type="ARBA" id="ARBA00022875"/>
    </source>
</evidence>
<keyword evidence="5" id="KW-1015">Disulfide bond</keyword>
<dbReference type="PANTHER" id="PTHR11412">
    <property type="entry name" value="MACROGLOBULIN / COMPLEMENT"/>
    <property type="match status" value="1"/>
</dbReference>
<dbReference type="InterPro" id="IPR009048">
    <property type="entry name" value="A-macroglobulin_rcpt-bd"/>
</dbReference>
<dbReference type="OMA" id="YHRITFE"/>
<dbReference type="SUPFAM" id="SSF50242">
    <property type="entry name" value="TIMP-like"/>
    <property type="match status" value="1"/>
</dbReference>
<dbReference type="Gene3D" id="1.50.10.20">
    <property type="match status" value="1"/>
</dbReference>
<evidence type="ECO:0000259" key="7">
    <source>
        <dbReference type="PROSITE" id="PS50189"/>
    </source>
</evidence>
<dbReference type="Ensembl" id="ENSSSUT00005036364.1">
    <property type="protein sequence ID" value="ENSSSUP00005031876.1"/>
    <property type="gene ID" value="ENSSSUG00005020501.1"/>
</dbReference>
<keyword evidence="9" id="KW-1185">Reference proteome</keyword>
<dbReference type="Pfam" id="PF07678">
    <property type="entry name" value="TED_complement"/>
    <property type="match status" value="1"/>
</dbReference>
<keyword evidence="6" id="KW-0395">Inflammatory response</keyword>
<keyword evidence="3" id="KW-0399">Innate immunity</keyword>
<dbReference type="InterPro" id="IPR050473">
    <property type="entry name" value="A2M/Complement_sys"/>
</dbReference>
<comment type="subcellular location">
    <subcellularLocation>
        <location evidence="1">Secreted</location>
    </subcellularLocation>
</comment>
<dbReference type="Pfam" id="PF07677">
    <property type="entry name" value="A2M_recep"/>
    <property type="match status" value="1"/>
</dbReference>